<dbReference type="AlphaFoldDB" id="A0A845HM30"/>
<comment type="caution">
    <text evidence="1">The sequence shown here is derived from an EMBL/GenBank/DDBJ whole genome shotgun (WGS) entry which is preliminary data.</text>
</comment>
<protein>
    <submittedName>
        <fullName evidence="1">Uncharacterized protein</fullName>
    </submittedName>
</protein>
<evidence type="ECO:0000313" key="1">
    <source>
        <dbReference type="EMBL" id="MYN18493.1"/>
    </source>
</evidence>
<reference evidence="1 2" key="1">
    <citation type="submission" date="2019-12" db="EMBL/GenBank/DDBJ databases">
        <title>Novel species isolated from a subtropical stream in China.</title>
        <authorList>
            <person name="Lu H."/>
        </authorList>
    </citation>
    <scope>NUCLEOTIDE SEQUENCE [LARGE SCALE GENOMIC DNA]</scope>
    <source>
        <strain evidence="1 2">FT107W</strain>
    </source>
</reference>
<organism evidence="1 2">
    <name type="scientific">Duganella vulcania</name>
    <dbReference type="NCBI Taxonomy" id="2692166"/>
    <lineage>
        <taxon>Bacteria</taxon>
        <taxon>Pseudomonadati</taxon>
        <taxon>Pseudomonadota</taxon>
        <taxon>Betaproteobacteria</taxon>
        <taxon>Burkholderiales</taxon>
        <taxon>Oxalobacteraceae</taxon>
        <taxon>Telluria group</taxon>
        <taxon>Duganella</taxon>
    </lineage>
</organism>
<dbReference type="EMBL" id="WWCV01000030">
    <property type="protein sequence ID" value="MYN18493.1"/>
    <property type="molecule type" value="Genomic_DNA"/>
</dbReference>
<proteinExistence type="predicted"/>
<keyword evidence="2" id="KW-1185">Reference proteome</keyword>
<gene>
    <name evidence="1" type="ORF">GTP81_17215</name>
</gene>
<accession>A0A845HM30</accession>
<evidence type="ECO:0000313" key="2">
    <source>
        <dbReference type="Proteomes" id="UP000484875"/>
    </source>
</evidence>
<dbReference type="RefSeq" id="WP_161091035.1">
    <property type="nucleotide sequence ID" value="NZ_WWCV01000030.1"/>
</dbReference>
<name>A0A845HM30_9BURK</name>
<sequence length="1111" mass="125539">MEAFKLRGPVEKFPAAIHQAAPSTKFTNILSAGRKMAEISGLGTVRALSTATFSREVQWAAVICYVSRQVIADFLCLRAQYYEQFSKGLFPDASNTLDEIDKQCGRSLWTLENKICLISVSDGFEAQKKFVNSEIKDLSRTNIAFMLSSIGERNEPRVSAKAFEQRLKHRSKSWEISPAHQAHIFYRLCNTVEPTEDAFSAVLTYESSYSALDLYETLLDILRRARRQSFFEERSSCAAIVYLDEIDDPRKSALLEYLKDAKGMPRCERSRESEYQAVFRKGDYEKAQSLAAAQIQLQEWDLDAIVAYSKAAVTQGINHEGLGWMASQAIPALRDFFSGAKNAADAVDSLKKIANNLRHTDFSAPLIVLLKSRAYRWFDRVIEQRALYGILLNNCLSLEDGWHGKNVNGNSIVGSTPEFAMASRMYSLIVDGELDLALKEAVSLSESNDSYFQTLGKSYRTNLLSKSLQIEDATEKSVYALIDHPGLIEFTPLLEIIRRRGFRELKNMAGNPALASAFHMYIEHTESSDKEVALKVAWKFYLKSQEVDRPSLLMPIGLTFNRLEAYFLREVCKQDTMELGGAFSSQLDLDRERMAICVQLSKYDPENIDQYSQEIIDLTRRINIEEAVEYLESSRVFVDEIGVQKWAKKNLESQFLRYLDYLTAGLFTSIQELEAELKRIIGSSKRGALTSYLDDYDVSADTLLEGIIRELSQAFLQLPRFGLDAFLSSRIRHGSFVGYVRGPLESKKIITKQRNDTKKYHDNFAMLDRWEINGEKERRIVNTKLALMSEAIDQILDETVAHHLHVKSKTHSEGMVVFGAEVGMATNAVKVWLVALKTSLSEHTTLDGLVSYCFENFFWPSVKFSLDQVQDFVQGALADKLTKALDLFLVAIEGVTTKEQRERIHSDLDVAKAELRLALKRVSYWFDLPQTNSQILSMPLERGLEIGLISTKNVRTGFSPKLNWKICEDANVLIRGAAIAVINDLAFLIFSNISKHAGYEDGDTSEVPEVCVSVTLEEGAIVVLVTNSVHRKKINSEIFDGIEEANERIRSREFDSIEKKRDGTGLVRLAIFVDNYESVMTRNVKFGFNADLRIFSVELPIPVSIISPSEC</sequence>
<dbReference type="Proteomes" id="UP000484875">
    <property type="component" value="Unassembled WGS sequence"/>
</dbReference>